<feature type="transmembrane region" description="Helical" evidence="6">
    <location>
        <begin position="35"/>
        <end position="55"/>
    </location>
</feature>
<dbReference type="RefSeq" id="WP_168877766.1">
    <property type="nucleotide sequence ID" value="NZ_JABAIM010000003.1"/>
</dbReference>
<dbReference type="EMBL" id="JABAIM010000003">
    <property type="protein sequence ID" value="NLR76090.1"/>
    <property type="molecule type" value="Genomic_DNA"/>
</dbReference>
<dbReference type="InterPro" id="IPR000620">
    <property type="entry name" value="EamA_dom"/>
</dbReference>
<keyword evidence="9" id="KW-1185">Reference proteome</keyword>
<feature type="domain" description="EamA" evidence="7">
    <location>
        <begin position="153"/>
        <end position="283"/>
    </location>
</feature>
<feature type="transmembrane region" description="Helical" evidence="6">
    <location>
        <begin position="71"/>
        <end position="90"/>
    </location>
</feature>
<evidence type="ECO:0000256" key="6">
    <source>
        <dbReference type="SAM" id="Phobius"/>
    </source>
</evidence>
<feature type="transmembrane region" description="Helical" evidence="6">
    <location>
        <begin position="181"/>
        <end position="201"/>
    </location>
</feature>
<evidence type="ECO:0000256" key="2">
    <source>
        <dbReference type="ARBA" id="ARBA00022475"/>
    </source>
</evidence>
<dbReference type="SUPFAM" id="SSF103481">
    <property type="entry name" value="Multidrug resistance efflux transporter EmrE"/>
    <property type="match status" value="2"/>
</dbReference>
<dbReference type="Proteomes" id="UP000587991">
    <property type="component" value="Unassembled WGS sequence"/>
</dbReference>
<name>A0A847RY67_9NEIS</name>
<evidence type="ECO:0000313" key="9">
    <source>
        <dbReference type="Proteomes" id="UP000587991"/>
    </source>
</evidence>
<evidence type="ECO:0000256" key="4">
    <source>
        <dbReference type="ARBA" id="ARBA00022989"/>
    </source>
</evidence>
<evidence type="ECO:0000256" key="1">
    <source>
        <dbReference type="ARBA" id="ARBA00004651"/>
    </source>
</evidence>
<evidence type="ECO:0000256" key="5">
    <source>
        <dbReference type="ARBA" id="ARBA00023136"/>
    </source>
</evidence>
<protein>
    <submittedName>
        <fullName evidence="8">DMT family transporter</fullName>
    </submittedName>
</protein>
<evidence type="ECO:0000313" key="8">
    <source>
        <dbReference type="EMBL" id="NLR76090.1"/>
    </source>
</evidence>
<feature type="transmembrane region" description="Helical" evidence="6">
    <location>
        <begin position="155"/>
        <end position="174"/>
    </location>
</feature>
<keyword evidence="3 6" id="KW-0812">Transmembrane</keyword>
<dbReference type="InterPro" id="IPR051258">
    <property type="entry name" value="Diverse_Substrate_Transporter"/>
</dbReference>
<dbReference type="PANTHER" id="PTHR42920">
    <property type="entry name" value="OS03G0707200 PROTEIN-RELATED"/>
    <property type="match status" value="1"/>
</dbReference>
<feature type="transmembrane region" description="Helical" evidence="6">
    <location>
        <begin position="243"/>
        <end position="263"/>
    </location>
</feature>
<organism evidence="8 9">
    <name type="scientific">Leeia aquatica</name>
    <dbReference type="NCBI Taxonomy" id="2725557"/>
    <lineage>
        <taxon>Bacteria</taxon>
        <taxon>Pseudomonadati</taxon>
        <taxon>Pseudomonadota</taxon>
        <taxon>Betaproteobacteria</taxon>
        <taxon>Neisseriales</taxon>
        <taxon>Leeiaceae</taxon>
        <taxon>Leeia</taxon>
    </lineage>
</organism>
<dbReference type="AlphaFoldDB" id="A0A847RY67"/>
<gene>
    <name evidence="8" type="ORF">HF682_13065</name>
</gene>
<reference evidence="8 9" key="1">
    <citation type="submission" date="2020-04" db="EMBL/GenBank/DDBJ databases">
        <title>Draft genome of Leeia sp. IMCC25680.</title>
        <authorList>
            <person name="Song J."/>
            <person name="Cho J.-C."/>
        </authorList>
    </citation>
    <scope>NUCLEOTIDE SEQUENCE [LARGE SCALE GENOMIC DNA]</scope>
    <source>
        <strain evidence="8 9">IMCC25680</strain>
    </source>
</reference>
<dbReference type="PANTHER" id="PTHR42920:SF5">
    <property type="entry name" value="EAMA DOMAIN-CONTAINING PROTEIN"/>
    <property type="match status" value="1"/>
</dbReference>
<evidence type="ECO:0000256" key="3">
    <source>
        <dbReference type="ARBA" id="ARBA00022692"/>
    </source>
</evidence>
<dbReference type="Pfam" id="PF00892">
    <property type="entry name" value="EamA"/>
    <property type="match status" value="2"/>
</dbReference>
<feature type="transmembrane region" description="Helical" evidence="6">
    <location>
        <begin position="102"/>
        <end position="120"/>
    </location>
</feature>
<keyword evidence="2" id="KW-1003">Cell membrane</keyword>
<dbReference type="GO" id="GO:0005886">
    <property type="term" value="C:plasma membrane"/>
    <property type="evidence" value="ECO:0007669"/>
    <property type="project" value="UniProtKB-SubCell"/>
</dbReference>
<keyword evidence="5 6" id="KW-0472">Membrane</keyword>
<dbReference type="InterPro" id="IPR037185">
    <property type="entry name" value="EmrE-like"/>
</dbReference>
<comment type="caution">
    <text evidence="8">The sequence shown here is derived from an EMBL/GenBank/DDBJ whole genome shotgun (WGS) entry which is preliminary data.</text>
</comment>
<keyword evidence="4 6" id="KW-1133">Transmembrane helix</keyword>
<proteinExistence type="predicted"/>
<feature type="domain" description="EamA" evidence="7">
    <location>
        <begin position="8"/>
        <end position="143"/>
    </location>
</feature>
<feature type="transmembrane region" description="Helical" evidence="6">
    <location>
        <begin position="127"/>
        <end position="143"/>
    </location>
</feature>
<accession>A0A847RY67</accession>
<evidence type="ECO:0000259" key="7">
    <source>
        <dbReference type="Pfam" id="PF00892"/>
    </source>
</evidence>
<sequence length="302" mass="32375">MNRSSLRADGLMLLAAAIWGTTFVAQRLGMDVVGPFLYTASRFLLGALLLTPLALQRRAHPPGMAATSRRSLWLAGLVLGAVVSFAINFQQVGLLSTSVTNAAFITGSYVVLVLLIGWVLKHQAGAGVWLGTGLTVVGMYFLSVTDQLTLSYGDGLQMVSAAVWAVHVLLVGYYARRHDALQLACIQFWVCGLLSLLVALWREPVSLVALWQAKYAIAYGGALSVGLGYTLQMVAQRHAIPSHAAIIFSMEGVFGALAGWWVLGERLTGRGWLGCGLMLAGMLTAQLWPRKAAGPEADLPRH</sequence>
<feature type="transmembrane region" description="Helical" evidence="6">
    <location>
        <begin position="213"/>
        <end position="231"/>
    </location>
</feature>
<comment type="subcellular location">
    <subcellularLocation>
        <location evidence="1">Cell membrane</location>
        <topology evidence="1">Multi-pass membrane protein</topology>
    </subcellularLocation>
</comment>